<gene>
    <name evidence="1" type="ORF">KEM10_10720</name>
</gene>
<organism evidence="1 2">
    <name type="scientific">Carboxylicivirga linearis</name>
    <dbReference type="NCBI Taxonomy" id="1628157"/>
    <lineage>
        <taxon>Bacteria</taxon>
        <taxon>Pseudomonadati</taxon>
        <taxon>Bacteroidota</taxon>
        <taxon>Bacteroidia</taxon>
        <taxon>Marinilabiliales</taxon>
        <taxon>Marinilabiliaceae</taxon>
        <taxon>Carboxylicivirga</taxon>
    </lineage>
</organism>
<dbReference type="RefSeq" id="WP_212215995.1">
    <property type="nucleotide sequence ID" value="NZ_JAGUCO010000006.1"/>
</dbReference>
<name>A0ABS5JV71_9BACT</name>
<comment type="caution">
    <text evidence="1">The sequence shown here is derived from an EMBL/GenBank/DDBJ whole genome shotgun (WGS) entry which is preliminary data.</text>
</comment>
<evidence type="ECO:0000313" key="1">
    <source>
        <dbReference type="EMBL" id="MBS2098753.1"/>
    </source>
</evidence>
<evidence type="ECO:0000313" key="2">
    <source>
        <dbReference type="Proteomes" id="UP000708576"/>
    </source>
</evidence>
<proteinExistence type="predicted"/>
<evidence type="ECO:0008006" key="3">
    <source>
        <dbReference type="Google" id="ProtNLM"/>
    </source>
</evidence>
<reference evidence="1 2" key="1">
    <citation type="journal article" date="2015" name="Int. J. Syst. Evol. Microbiol.">
        <title>Carboxylicivirga linearis sp. nov., isolated from a sea cucumber culture pond.</title>
        <authorList>
            <person name="Wang F.Q."/>
            <person name="Zhou Y.X."/>
            <person name="Lin X.Z."/>
            <person name="Chen G.J."/>
            <person name="Du Z.J."/>
        </authorList>
    </citation>
    <scope>NUCLEOTIDE SEQUENCE [LARGE SCALE GENOMIC DNA]</scope>
    <source>
        <strain evidence="1 2">FB218</strain>
    </source>
</reference>
<protein>
    <recommendedName>
        <fullName evidence="3">Dinitrogenase iron-molybdenum cofactor biosynthesis domain-containing protein</fullName>
    </recommendedName>
</protein>
<dbReference type="Proteomes" id="UP000708576">
    <property type="component" value="Unassembled WGS sequence"/>
</dbReference>
<sequence length="131" mass="14146">MKVFLPMTGTSKPEESTVGPLISADFGCIYNDEDKAYMVEPHSYDIGNIGNLCVQLKARGVKTIITEGMPLLTYLMCMDMGLTVYKAKKASPVENILLQEKDELAIFTAKDTVVKGDCMGACSSCSSNCAS</sequence>
<dbReference type="EMBL" id="JAGUCO010000006">
    <property type="protein sequence ID" value="MBS2098753.1"/>
    <property type="molecule type" value="Genomic_DNA"/>
</dbReference>
<keyword evidence="2" id="KW-1185">Reference proteome</keyword>
<accession>A0ABS5JV71</accession>